<evidence type="ECO:0008006" key="5">
    <source>
        <dbReference type="Google" id="ProtNLM"/>
    </source>
</evidence>
<protein>
    <recommendedName>
        <fullName evidence="5">NHL repeat containing protein</fullName>
    </recommendedName>
</protein>
<dbReference type="Proteomes" id="UP000663881">
    <property type="component" value="Unassembled WGS sequence"/>
</dbReference>
<proteinExistence type="predicted"/>
<dbReference type="EMBL" id="CAJOAY010004224">
    <property type="protein sequence ID" value="CAF4060516.1"/>
    <property type="molecule type" value="Genomic_DNA"/>
</dbReference>
<feature type="transmembrane region" description="Helical" evidence="1">
    <location>
        <begin position="28"/>
        <end position="52"/>
    </location>
</feature>
<dbReference type="Proteomes" id="UP000663891">
    <property type="component" value="Unassembled WGS sequence"/>
</dbReference>
<dbReference type="EMBL" id="CAJNON010000319">
    <property type="protein sequence ID" value="CAF1192604.1"/>
    <property type="molecule type" value="Genomic_DNA"/>
</dbReference>
<keyword evidence="1" id="KW-0812">Transmembrane</keyword>
<dbReference type="InterPro" id="IPR011042">
    <property type="entry name" value="6-blade_b-propeller_TolB-like"/>
</dbReference>
<dbReference type="OrthoDB" id="10002341at2759"/>
<comment type="caution">
    <text evidence="3">The sequence shown here is derived from an EMBL/GenBank/DDBJ whole genome shotgun (WGS) entry which is preliminary data.</text>
</comment>
<accession>A0A819SJ84</accession>
<dbReference type="AlphaFoldDB" id="A0A819SJ84"/>
<keyword evidence="1" id="KW-0472">Membrane</keyword>
<evidence type="ECO:0000256" key="1">
    <source>
        <dbReference type="SAM" id="Phobius"/>
    </source>
</evidence>
<dbReference type="Gene3D" id="2.120.10.30">
    <property type="entry name" value="TolB, C-terminal domain"/>
    <property type="match status" value="1"/>
</dbReference>
<keyword evidence="1" id="KW-1133">Transmembrane helix</keyword>
<sequence length="146" mass="16092">MPEPASNNNIKQSTRLQAGSSLFHRQTILILITTAVLSLITIIGITTISIYITKAEITINETTNTTNASTTINESKFNKWQQNAITVAGGKGEGQQLNQLHMPVGIFIDEKKNIFIAELNNHRIVEWKHNAKEGQIIAGGNGQRNQ</sequence>
<reference evidence="3" key="1">
    <citation type="submission" date="2021-02" db="EMBL/GenBank/DDBJ databases">
        <authorList>
            <person name="Nowell W R."/>
        </authorList>
    </citation>
    <scope>NUCLEOTIDE SEQUENCE</scope>
</reference>
<evidence type="ECO:0000313" key="3">
    <source>
        <dbReference type="EMBL" id="CAF4060516.1"/>
    </source>
</evidence>
<evidence type="ECO:0000313" key="4">
    <source>
        <dbReference type="Proteomes" id="UP000663881"/>
    </source>
</evidence>
<evidence type="ECO:0000313" key="2">
    <source>
        <dbReference type="EMBL" id="CAF1192604.1"/>
    </source>
</evidence>
<gene>
    <name evidence="3" type="ORF">OKA104_LOCUS33354</name>
    <name evidence="2" type="ORF">VCS650_LOCUS25145</name>
</gene>
<organism evidence="3 4">
    <name type="scientific">Adineta steineri</name>
    <dbReference type="NCBI Taxonomy" id="433720"/>
    <lineage>
        <taxon>Eukaryota</taxon>
        <taxon>Metazoa</taxon>
        <taxon>Spiralia</taxon>
        <taxon>Gnathifera</taxon>
        <taxon>Rotifera</taxon>
        <taxon>Eurotatoria</taxon>
        <taxon>Bdelloidea</taxon>
        <taxon>Adinetida</taxon>
        <taxon>Adinetidae</taxon>
        <taxon>Adineta</taxon>
    </lineage>
</organism>
<name>A0A819SJ84_9BILA</name>